<evidence type="ECO:0000313" key="1">
    <source>
        <dbReference type="EMBL" id="KAI3357958.1"/>
    </source>
</evidence>
<protein>
    <submittedName>
        <fullName evidence="1">Uncharacterized protein</fullName>
    </submittedName>
</protein>
<dbReference type="Proteomes" id="UP000831701">
    <property type="component" value="Chromosome 19"/>
</dbReference>
<gene>
    <name evidence="1" type="ORF">L3Q82_016339</name>
</gene>
<name>A0ACB8VRV2_9TELE</name>
<proteinExistence type="predicted"/>
<evidence type="ECO:0000313" key="2">
    <source>
        <dbReference type="Proteomes" id="UP000831701"/>
    </source>
</evidence>
<feature type="non-terminal residue" evidence="1">
    <location>
        <position position="353"/>
    </location>
</feature>
<accession>A0ACB8VRV2</accession>
<keyword evidence="2" id="KW-1185">Reference proteome</keyword>
<organism evidence="1 2">
    <name type="scientific">Scortum barcoo</name>
    <name type="common">barcoo grunter</name>
    <dbReference type="NCBI Taxonomy" id="214431"/>
    <lineage>
        <taxon>Eukaryota</taxon>
        <taxon>Metazoa</taxon>
        <taxon>Chordata</taxon>
        <taxon>Craniata</taxon>
        <taxon>Vertebrata</taxon>
        <taxon>Euteleostomi</taxon>
        <taxon>Actinopterygii</taxon>
        <taxon>Neopterygii</taxon>
        <taxon>Teleostei</taxon>
        <taxon>Neoteleostei</taxon>
        <taxon>Acanthomorphata</taxon>
        <taxon>Eupercaria</taxon>
        <taxon>Centrarchiformes</taxon>
        <taxon>Terapontoidei</taxon>
        <taxon>Terapontidae</taxon>
        <taxon>Scortum</taxon>
    </lineage>
</organism>
<dbReference type="EMBL" id="CM041549">
    <property type="protein sequence ID" value="KAI3357958.1"/>
    <property type="molecule type" value="Genomic_DNA"/>
</dbReference>
<sequence>MYSIIKVVYPELKALFIWEADFTLLYPTSSPTARLHSSTEQPPTCTILTACQESASPTRHLQTCDRLSWSMSLFAVSMALLGLYVLCRCLIPWLVQSNSTLALLWYDVVLETMLDLLTGSTRPQRLLRAVSINAVRGDPDSVIAAVDHFCKHTEWAMNVGDEKGAILDLVVMETSPSTVLELGTYCGYSAIRIARLLPLATKLITVEMNPNYVNVARQVIQHAGLQEKVCVLEGESGDLIPKMTDMFGIQTFDFVFLDHWKDRYLPDIKLLEDCDLLARGSVILADNVVCPGTPDYLNYIRDNLKYSSRFYQAHLEYTRVLDGLERSEYQGDRQDYHLVIDNETIQTRGEKVK</sequence>
<reference evidence="1" key="1">
    <citation type="submission" date="2022-04" db="EMBL/GenBank/DDBJ databases">
        <title>Jade perch genome.</title>
        <authorList>
            <person name="Chao B."/>
        </authorList>
    </citation>
    <scope>NUCLEOTIDE SEQUENCE</scope>
    <source>
        <strain evidence="1">CB-2022</strain>
    </source>
</reference>
<comment type="caution">
    <text evidence="1">The sequence shown here is derived from an EMBL/GenBank/DDBJ whole genome shotgun (WGS) entry which is preliminary data.</text>
</comment>